<dbReference type="EMBL" id="NOVD01000068">
    <property type="protein sequence ID" value="PCK22517.1"/>
    <property type="molecule type" value="Genomic_DNA"/>
</dbReference>
<feature type="region of interest" description="Disordered" evidence="1">
    <location>
        <begin position="40"/>
        <end position="60"/>
    </location>
</feature>
<name>A0A2A5IZV2_RHOSG</name>
<gene>
    <name evidence="2" type="ORF">CHR55_32185</name>
</gene>
<accession>A0A2A5IZV2</accession>
<sequence>MTTNLPEQRQPSSEVLSKAQKLEQLRRKIAAIPAGNNVDAQPESIAESVRKVETPASTDTTRSTLRVLPVPDPIAALLPHRGLARGAVAAVDGAASILVGLLAAATAAGHRAAVIGLPRLGLLAVTEHGGDLSRIALIPDPRDAAVEVAAIMLDGVDVVVLGLSGAAVTPSRARAVTARARSKGSVLLVTQGNWPGVDLRIEATVTGYRGVEGGRGRIRAVQFDVAAAGKGFQRRTQRMEIRDGTGNLTWKALDGAPKNNASDTRLLEAL</sequence>
<dbReference type="RefSeq" id="WP_099698956.1">
    <property type="nucleotide sequence ID" value="NZ_NOVD01000068.1"/>
</dbReference>
<evidence type="ECO:0000313" key="3">
    <source>
        <dbReference type="Proteomes" id="UP000230886"/>
    </source>
</evidence>
<proteinExistence type="predicted"/>
<reference evidence="2 3" key="1">
    <citation type="submission" date="2017-07" db="EMBL/GenBank/DDBJ databases">
        <title>Draft sequence of Rhodococcus enclensis 23b-28.</title>
        <authorList>
            <person name="Besaury L."/>
            <person name="Sancelme M."/>
            <person name="Amato P."/>
            <person name="Lallement A."/>
            <person name="Delort A.-M."/>
        </authorList>
    </citation>
    <scope>NUCLEOTIDE SEQUENCE [LARGE SCALE GENOMIC DNA]</scope>
    <source>
        <strain evidence="2 3">23b-28</strain>
    </source>
</reference>
<evidence type="ECO:0000256" key="1">
    <source>
        <dbReference type="SAM" id="MobiDB-lite"/>
    </source>
</evidence>
<organism evidence="2 3">
    <name type="scientific">Rhodococcus qingshengii</name>
    <dbReference type="NCBI Taxonomy" id="334542"/>
    <lineage>
        <taxon>Bacteria</taxon>
        <taxon>Bacillati</taxon>
        <taxon>Actinomycetota</taxon>
        <taxon>Actinomycetes</taxon>
        <taxon>Mycobacteriales</taxon>
        <taxon>Nocardiaceae</taxon>
        <taxon>Rhodococcus</taxon>
        <taxon>Rhodococcus erythropolis group</taxon>
    </lineage>
</organism>
<protein>
    <submittedName>
        <fullName evidence="2">Uncharacterized protein</fullName>
    </submittedName>
</protein>
<comment type="caution">
    <text evidence="2">The sequence shown here is derived from an EMBL/GenBank/DDBJ whole genome shotgun (WGS) entry which is preliminary data.</text>
</comment>
<dbReference type="AlphaFoldDB" id="A0A2A5IZV2"/>
<evidence type="ECO:0000313" key="2">
    <source>
        <dbReference type="EMBL" id="PCK22517.1"/>
    </source>
</evidence>
<dbReference type="Proteomes" id="UP000230886">
    <property type="component" value="Unassembled WGS sequence"/>
</dbReference>